<dbReference type="EMBL" id="GBRH01165947">
    <property type="protein sequence ID" value="JAE31949.1"/>
    <property type="molecule type" value="Transcribed_RNA"/>
</dbReference>
<sequence>MHIKPNHISILAHTNILYNAEAHKGGASLWMPQNT</sequence>
<evidence type="ECO:0000313" key="1">
    <source>
        <dbReference type="EMBL" id="JAE31949.1"/>
    </source>
</evidence>
<proteinExistence type="predicted"/>
<dbReference type="AlphaFoldDB" id="A0A0A9H822"/>
<organism evidence="1">
    <name type="scientific">Arundo donax</name>
    <name type="common">Giant reed</name>
    <name type="synonym">Donax arundinaceus</name>
    <dbReference type="NCBI Taxonomy" id="35708"/>
    <lineage>
        <taxon>Eukaryota</taxon>
        <taxon>Viridiplantae</taxon>
        <taxon>Streptophyta</taxon>
        <taxon>Embryophyta</taxon>
        <taxon>Tracheophyta</taxon>
        <taxon>Spermatophyta</taxon>
        <taxon>Magnoliopsida</taxon>
        <taxon>Liliopsida</taxon>
        <taxon>Poales</taxon>
        <taxon>Poaceae</taxon>
        <taxon>PACMAD clade</taxon>
        <taxon>Arundinoideae</taxon>
        <taxon>Arundineae</taxon>
        <taxon>Arundo</taxon>
    </lineage>
</organism>
<name>A0A0A9H822_ARUDO</name>
<reference evidence="1" key="1">
    <citation type="submission" date="2014-09" db="EMBL/GenBank/DDBJ databases">
        <authorList>
            <person name="Magalhaes I.L.F."/>
            <person name="Oliveira U."/>
            <person name="Santos F.R."/>
            <person name="Vidigal T.H.D.A."/>
            <person name="Brescovit A.D."/>
            <person name="Santos A.J."/>
        </authorList>
    </citation>
    <scope>NUCLEOTIDE SEQUENCE</scope>
    <source>
        <tissue evidence="1">Shoot tissue taken approximately 20 cm above the soil surface</tissue>
    </source>
</reference>
<accession>A0A0A9H822</accession>
<protein>
    <submittedName>
        <fullName evidence="1">Uncharacterized protein</fullName>
    </submittedName>
</protein>
<reference evidence="1" key="2">
    <citation type="journal article" date="2015" name="Data Brief">
        <title>Shoot transcriptome of the giant reed, Arundo donax.</title>
        <authorList>
            <person name="Barrero R.A."/>
            <person name="Guerrero F.D."/>
            <person name="Moolhuijzen P."/>
            <person name="Goolsby J.A."/>
            <person name="Tidwell J."/>
            <person name="Bellgard S.E."/>
            <person name="Bellgard M.I."/>
        </authorList>
    </citation>
    <scope>NUCLEOTIDE SEQUENCE</scope>
    <source>
        <tissue evidence="1">Shoot tissue taken approximately 20 cm above the soil surface</tissue>
    </source>
</reference>